<proteinExistence type="predicted"/>
<evidence type="ECO:0000313" key="1">
    <source>
        <dbReference type="EMBL" id="CAK5071230.1"/>
    </source>
</evidence>
<dbReference type="EMBL" id="CAVMJV010000022">
    <property type="protein sequence ID" value="CAK5071230.1"/>
    <property type="molecule type" value="Genomic_DNA"/>
</dbReference>
<gene>
    <name evidence="1" type="ORF">MENTE1834_LOCUS18844</name>
</gene>
<organism evidence="1 2">
    <name type="scientific">Meloidogyne enterolobii</name>
    <name type="common">Root-knot nematode worm</name>
    <name type="synonym">Meloidogyne mayaguensis</name>
    <dbReference type="NCBI Taxonomy" id="390850"/>
    <lineage>
        <taxon>Eukaryota</taxon>
        <taxon>Metazoa</taxon>
        <taxon>Ecdysozoa</taxon>
        <taxon>Nematoda</taxon>
        <taxon>Chromadorea</taxon>
        <taxon>Rhabditida</taxon>
        <taxon>Tylenchina</taxon>
        <taxon>Tylenchomorpha</taxon>
        <taxon>Tylenchoidea</taxon>
        <taxon>Meloidogynidae</taxon>
        <taxon>Meloidogyninae</taxon>
        <taxon>Meloidogyne</taxon>
    </lineage>
</organism>
<dbReference type="Proteomes" id="UP001497535">
    <property type="component" value="Unassembled WGS sequence"/>
</dbReference>
<keyword evidence="2" id="KW-1185">Reference proteome</keyword>
<evidence type="ECO:0000313" key="2">
    <source>
        <dbReference type="Proteomes" id="UP001497535"/>
    </source>
</evidence>
<accession>A0ACB0Z0R7</accession>
<comment type="caution">
    <text evidence="1">The sequence shown here is derived from an EMBL/GenBank/DDBJ whole genome shotgun (WGS) entry which is preliminary data.</text>
</comment>
<reference evidence="1" key="1">
    <citation type="submission" date="2023-11" db="EMBL/GenBank/DDBJ databases">
        <authorList>
            <person name="Poullet M."/>
        </authorList>
    </citation>
    <scope>NUCLEOTIDE SEQUENCE</scope>
    <source>
        <strain evidence="1">E1834</strain>
    </source>
</reference>
<name>A0ACB0Z0R7_MELEN</name>
<sequence>MLQSKKATSSFDTPKAAKDALWTCSAPTRRTSTRSSSKQECEGMQMENSTIVLKRVTH</sequence>
<protein>
    <submittedName>
        <fullName evidence="1">Uncharacterized protein</fullName>
    </submittedName>
</protein>